<dbReference type="AlphaFoldDB" id="A0A076YRG1"/>
<reference evidence="1" key="1">
    <citation type="submission" date="2013-09" db="EMBL/GenBank/DDBJ databases">
        <title>Emergence of vanG-mediated vancomycin-resistant Streptococcus agalactiae and Streptococcus anginosus.</title>
        <authorList>
            <person name="Beall B."/>
            <person name="Sammons S."/>
            <person name="Frace M."/>
            <person name="Knipe K."/>
            <person name="Srinivasan V."/>
        </authorList>
    </citation>
    <scope>NUCLEOTIDE SEQUENCE</scope>
    <source>
        <strain evidence="1">2113</strain>
    </source>
</reference>
<sequence>MKKYDVTLTGHYEKTIAVYAESPEQAAEKVRIILCDTDLIDFSDEDFDYGEADIQEADEERTAENRADDEDEDECLKHEECSDCPYFCPMCGECRLEDED</sequence>
<dbReference type="PATRIC" id="fig|1311.142.peg.605"/>
<evidence type="ECO:0000313" key="1">
    <source>
        <dbReference type="EMBL" id="AJQ17002.1"/>
    </source>
</evidence>
<organism evidence="1">
    <name type="scientific">Streptococcus agalactiae</name>
    <dbReference type="NCBI Taxonomy" id="1311"/>
    <lineage>
        <taxon>Bacteria</taxon>
        <taxon>Bacillati</taxon>
        <taxon>Bacillota</taxon>
        <taxon>Bacilli</taxon>
        <taxon>Lactobacillales</taxon>
        <taxon>Streptococcaceae</taxon>
        <taxon>Streptococcus</taxon>
    </lineage>
</organism>
<dbReference type="EMBL" id="KF697366">
    <property type="protein sequence ID" value="AJQ17002.1"/>
    <property type="molecule type" value="Genomic_DNA"/>
</dbReference>
<dbReference type="RefSeq" id="WP_032510097.1">
    <property type="nucleotide sequence ID" value="NZ_CP007570.1"/>
</dbReference>
<proteinExistence type="predicted"/>
<protein>
    <submittedName>
        <fullName evidence="1">Uncharacterized protein</fullName>
    </submittedName>
</protein>
<name>A0A076YRG1_STRAG</name>
<accession>A0A076YRG1</accession>